<reference evidence="3" key="1">
    <citation type="journal article" date="2019" name="Int. J. Syst. Evol. Microbiol.">
        <title>The Global Catalogue of Microorganisms (GCM) 10K type strain sequencing project: providing services to taxonomists for standard genome sequencing and annotation.</title>
        <authorList>
            <consortium name="The Broad Institute Genomics Platform"/>
            <consortium name="The Broad Institute Genome Sequencing Center for Infectious Disease"/>
            <person name="Wu L."/>
            <person name="Ma J."/>
        </authorList>
    </citation>
    <scope>NUCLEOTIDE SEQUENCE [LARGE SCALE GENOMIC DNA]</scope>
    <source>
        <strain evidence="3">CAIM 431</strain>
    </source>
</reference>
<name>A0ABW4RSR1_9ACTN</name>
<dbReference type="EMBL" id="JBHUFZ010000008">
    <property type="protein sequence ID" value="MFD1889300.1"/>
    <property type="molecule type" value="Genomic_DNA"/>
</dbReference>
<dbReference type="Proteomes" id="UP001597326">
    <property type="component" value="Unassembled WGS sequence"/>
</dbReference>
<gene>
    <name evidence="2" type="ORF">ACFSCS_03750</name>
</gene>
<dbReference type="RefSeq" id="WP_343872302.1">
    <property type="nucleotide sequence ID" value="NZ_BAAAIX010000007.1"/>
</dbReference>
<evidence type="ECO:0000313" key="2">
    <source>
        <dbReference type="EMBL" id="MFD1889300.1"/>
    </source>
</evidence>
<proteinExistence type="predicted"/>
<feature type="region of interest" description="Disordered" evidence="1">
    <location>
        <begin position="30"/>
        <end position="78"/>
    </location>
</feature>
<protein>
    <submittedName>
        <fullName evidence="2">Uncharacterized protein</fullName>
    </submittedName>
</protein>
<evidence type="ECO:0000313" key="3">
    <source>
        <dbReference type="Proteomes" id="UP001597326"/>
    </source>
</evidence>
<accession>A0ABW4RSR1</accession>
<comment type="caution">
    <text evidence="2">The sequence shown here is derived from an EMBL/GenBank/DDBJ whole genome shotgun (WGS) entry which is preliminary data.</text>
</comment>
<evidence type="ECO:0000256" key="1">
    <source>
        <dbReference type="SAM" id="MobiDB-lite"/>
    </source>
</evidence>
<sequence>MIKKREDLVTGDDIREGLTAIISIMLAEPQCEEPASSAAPEDRTRAAPTASPRVPAGPRRMAPDRGARRRPALEESAP</sequence>
<organism evidence="2 3">
    <name type="scientific">Luteococcus peritonei</name>
    <dbReference type="NCBI Taxonomy" id="88874"/>
    <lineage>
        <taxon>Bacteria</taxon>
        <taxon>Bacillati</taxon>
        <taxon>Actinomycetota</taxon>
        <taxon>Actinomycetes</taxon>
        <taxon>Propionibacteriales</taxon>
        <taxon>Propionibacteriaceae</taxon>
        <taxon>Luteococcus</taxon>
    </lineage>
</organism>
<keyword evidence="3" id="KW-1185">Reference proteome</keyword>